<evidence type="ECO:0000313" key="3">
    <source>
        <dbReference type="Proteomes" id="UP000600214"/>
    </source>
</evidence>
<keyword evidence="3" id="KW-1185">Reference proteome</keyword>
<dbReference type="Proteomes" id="UP000600214">
    <property type="component" value="Unassembled WGS sequence"/>
</dbReference>
<dbReference type="NCBIfam" id="NF012200">
    <property type="entry name" value="choice_anch_D"/>
    <property type="match status" value="1"/>
</dbReference>
<name>A0ABQ1YDA3_9BACT</name>
<keyword evidence="1" id="KW-0732">Signal</keyword>
<proteinExistence type="predicted"/>
<dbReference type="InterPro" id="IPR013783">
    <property type="entry name" value="Ig-like_fold"/>
</dbReference>
<feature type="signal peptide" evidence="1">
    <location>
        <begin position="1"/>
        <end position="49"/>
    </location>
</feature>
<dbReference type="Gene3D" id="2.60.40.10">
    <property type="entry name" value="Immunoglobulins"/>
    <property type="match status" value="1"/>
</dbReference>
<dbReference type="InterPro" id="IPR026444">
    <property type="entry name" value="Secre_tail"/>
</dbReference>
<reference evidence="3" key="1">
    <citation type="journal article" date="2019" name="Int. J. Syst. Evol. Microbiol.">
        <title>The Global Catalogue of Microorganisms (GCM) 10K type strain sequencing project: providing services to taxonomists for standard genome sequencing and annotation.</title>
        <authorList>
            <consortium name="The Broad Institute Genomics Platform"/>
            <consortium name="The Broad Institute Genome Sequencing Center for Infectious Disease"/>
            <person name="Wu L."/>
            <person name="Ma J."/>
        </authorList>
    </citation>
    <scope>NUCLEOTIDE SEQUENCE [LARGE SCALE GENOMIC DNA]</scope>
    <source>
        <strain evidence="3">CGMCC 1.15288</strain>
    </source>
</reference>
<dbReference type="NCBIfam" id="TIGR04183">
    <property type="entry name" value="Por_Secre_tail"/>
    <property type="match status" value="1"/>
</dbReference>
<evidence type="ECO:0000256" key="1">
    <source>
        <dbReference type="SAM" id="SignalP"/>
    </source>
</evidence>
<comment type="caution">
    <text evidence="2">The sequence shown here is derived from an EMBL/GenBank/DDBJ whole genome shotgun (WGS) entry which is preliminary data.</text>
</comment>
<sequence length="2433" mass="251593">MPGPETGLVSSCLKFNEMKQTVLAYKLPKAVMRLLLAPLMLLSVEGALAQTTWNGSEDSDWSKPANWSAGVPDANVKATIPDVTNDPVISGMALANSVLVESGGSLTIQAAGNLTIDGSSVYTTPFNATATLNNLGNVTNNGTLTIGSATGAGAYGIASQGVFTNTSTGVIRIDRTTDTGLYVVSGSFTNSGDIIIGSSQTVGYHGIWNDGAFVNNADGDIQIDRSSLRGLVTNSNSFNTGGIITIGAMANVGSNGVENRATLNVDACGKLLVLRGGFVNESGKSVTNAGLIQISNRLTNNGTFTNAGVLKYSDLSGSVSNNYVIVKNAPTPIFSYGVGASESVEGIYKDSDGAVSAGVFSAPNNFVPDASLPVGANTLYAKVAIAAGSCEYLVPFTYVVSPPATANQTTWTGAINGAWNEPGNWSNGTPTADYLAIIPGTFSNAPVISTTTQAVAYAVHVQEAALLNIEAGGSLTISGSAPYASPFNLTAAFYNAGVFKNSGNVIVGTTETAGSYGLFNLGLFYNNGGAIQIDYISQTALYNASGAFSNSGSLILGKKSNIGSVGIWNRADFFNSNTGSISIDRSSSSAITNESAAGTLFTNNGTITIGGEASAGTYGIDNRFDFDNNAGAEIRIDRTAEAGLYNAYTFNNAGNIIIGENAAVGANAIYNQGLITNKACATLRLPRGNFLIVYPNRVENNGLLLITNSLVNGGMVTNNGVLNVGDNSYEVNVFNNSVFVQNEALPIFRYGSPFSGTVDGIFKDKEATQSAGIFTAPNTFVPDVVNNTVLALYAKVTLNSGSCSYIVPFRLPAAAPAISIKGKGVIIKNGDHIADPVDDTAFGLLYPSEGTSVRTYTIENVGPAVLNLTGTPAVSLTGSGDFTVTVLPATTVPPGGNTTFQITFDPSSAGHKEAIVTVASNDSYKNPYTFGVAGDGAEGCLPKTANGQMVWTGAAGTDWQDRCNWSPASIPAEINDIVIPATANQPVIPAGYDARIKALEVQSGATLVIEALGSLTVMRSKLTGDSETALYNAGSIQNNGQLTLLDAAGTATYAISNAGTFANTSCAELSISKPLKNTSAFDNNGLMTVTTASAHINTGTFTSDGIIVYPQGNAIPAVTNNEIIVVPGTVASCETLSPAFNFNGPTTFTISGVFKDASGLVSAGAYNAGANAFTADAALGEGIHGLFVKIEDPSNSCVRTVPWQLTVTKCCIPPVFAAPTVTQPAYPVATGTIVINITAAEPVEYSVDNGSNWSGNATFGNLPVGSYRLKARITALPACESTYANNPVVLTEFTTAMDTWTGAISDDWNLEGNWQDGTVPTTSDDVTIPDVANDPIIRAQITGVAKSIFVQGGASLTVNAGATLTINGFASYASLQSGAAPFNFTAGLNNLGALNNSGTVAIGSSSGVGAYAVVNQGNVINKSGGSIQIDRSEDTGIYNAAGSFTNGAAITIGAAENIGNHGVWNDATFTNSSDGVIKIDRSTLRALMNNADSPKSVYATFHNEGTITIGQNATTGAKGVENLADFNNIGAGNINIDQTSENGLYHASGKFINSARITVGGSATTGLNGLVTWGNFTNSANGDIQIYRVSNIGLHNASGTLQNRGKIIIGATAGAGRTGFQNNGTFNNTGAAELRVDLTLATAIHHLEGDFNNEAQIVIGALGTVGRYGITTEAPFTNAATGTIHIDRSDPYQGLGIYQNQGVFENFGDIIIGTNAAGGKTSLLIDKNGTFNNNAGGLLKADHNQTLGVEVSGTLNNAGSIVIGSVELQGNYGLYNNNGIINNNLGTGGVRGQIRIDGSREAGFENRGKLVNNADLFIGLTSSVGKAGIDNLGNIENNTGALIGVDQSTVNGIAILAGTVSNSGSFVLGANNALGSNGILNKATFNNLNGGKIQIDRSIRSALQNLASFTNAGEITIGSIAAAGEVGVETHSVFNNNTGGHIRIDNTTDIALSTPAGTFTNAAEITIGGVANVGRYGLVNRAAFNNSAGGNIRIDRSTDTGLYESAGTFSNNAVITIGGSEQIGVHGIFNEATFMNAGEGNIHIDRSTAAGLRNFNGAFSNAARISIGSKTSVGTFGIRNQAAFANNEGASITIDRAAEGILVEDNTFANAGTVTIGGVEAMATLLTRQGPGNFSNNEKGIFKASGQIAAAGFTNAGGKLSPGYSPGKLTFNESKDFSSSIMDIEINGPGTAGVNYDQIEVLGMATLGGALKVTVNYAPMDGDEVIILNATAIVGKFSTVTGATRWRMEYGSGTIKLVYDSTLPVNLAEFNASAAGSVVELQWRTASETDNAGFYIERSTNAANWHEIGFVKGNGTANTSKAYRFEDINPMPGMNYYRLRQTDFDGKTEHSRIRAVKWLTSGAEITVWADIARQGHIKTEEVIKQVTVFDLSGRVVAVSKQKSFDLSQVAAGVLLVRIHTNNGIVTRKLLLWQ</sequence>
<evidence type="ECO:0000313" key="2">
    <source>
        <dbReference type="EMBL" id="GGH21143.1"/>
    </source>
</evidence>
<dbReference type="EMBL" id="BMIA01000001">
    <property type="protein sequence ID" value="GGH21143.1"/>
    <property type="molecule type" value="Genomic_DNA"/>
</dbReference>
<feature type="chain" id="PRO_5047320886" description="Choice-of-anchor D domain-containing protein" evidence="1">
    <location>
        <begin position="50"/>
        <end position="2433"/>
    </location>
</feature>
<accession>A0ABQ1YDA3</accession>
<gene>
    <name evidence="2" type="ORF">GCM10007423_02050</name>
</gene>
<organism evidence="2 3">
    <name type="scientific">Dyadobacter endophyticus</name>
    <dbReference type="NCBI Taxonomy" id="1749036"/>
    <lineage>
        <taxon>Bacteria</taxon>
        <taxon>Pseudomonadati</taxon>
        <taxon>Bacteroidota</taxon>
        <taxon>Cytophagia</taxon>
        <taxon>Cytophagales</taxon>
        <taxon>Spirosomataceae</taxon>
        <taxon>Dyadobacter</taxon>
    </lineage>
</organism>
<protein>
    <recommendedName>
        <fullName evidence="4">Choice-of-anchor D domain-containing protein</fullName>
    </recommendedName>
</protein>
<evidence type="ECO:0008006" key="4">
    <source>
        <dbReference type="Google" id="ProtNLM"/>
    </source>
</evidence>